<evidence type="ECO:0000313" key="3">
    <source>
        <dbReference type="Proteomes" id="UP001589776"/>
    </source>
</evidence>
<dbReference type="RefSeq" id="WP_377469392.1">
    <property type="nucleotide sequence ID" value="NZ_JBHLWN010000027.1"/>
</dbReference>
<name>A0ABV6DI44_9BACL</name>
<dbReference type="InterPro" id="IPR050491">
    <property type="entry name" value="AmpC-like"/>
</dbReference>
<accession>A0ABV6DI44</accession>
<sequence>MLTDKIEKLLTKSAKKSKTLQFAMSLPAMSIDYSFSSTTPVQKFHSASVGKLITAVLTFKAIEQGSIALNTPLHRVLEQGVLDRLFMYEGQDYQREVTVEHLLSHTSGVNDYFESTTFDGASFIDEVIKRSDTIWMPMDLLDYTRTKQRGVGTPGQQFYYSDTGYVLLGLVLESIYGMPIGLALQKHLFEPAGMTDTCLCFHSEAFDPKQLAPMYINGTDIHLFPSLSCDFSGGGLSTTTADLLRFLRQLQNGQLISSGSLTKMAQFTHRYRQGMVYGVGMMQLRFEQFFFLLKHLPRLQGHLGVTGAHAWYDPVSGASYVLNVGNTKDMAGSFKLLIKILQLVHREQRERRT</sequence>
<gene>
    <name evidence="2" type="ORF">ACFFK0_07305</name>
</gene>
<comment type="caution">
    <text evidence="2">The sequence shown here is derived from an EMBL/GenBank/DDBJ whole genome shotgun (WGS) entry which is preliminary data.</text>
</comment>
<dbReference type="PANTHER" id="PTHR46825">
    <property type="entry name" value="D-ALANYL-D-ALANINE-CARBOXYPEPTIDASE/ENDOPEPTIDASE AMPH"/>
    <property type="match status" value="1"/>
</dbReference>
<evidence type="ECO:0000259" key="1">
    <source>
        <dbReference type="Pfam" id="PF00144"/>
    </source>
</evidence>
<keyword evidence="2" id="KW-0378">Hydrolase</keyword>
<dbReference type="PANTHER" id="PTHR46825:SF9">
    <property type="entry name" value="BETA-LACTAMASE-RELATED DOMAIN-CONTAINING PROTEIN"/>
    <property type="match status" value="1"/>
</dbReference>
<dbReference type="Pfam" id="PF00144">
    <property type="entry name" value="Beta-lactamase"/>
    <property type="match status" value="1"/>
</dbReference>
<dbReference type="GO" id="GO:0016787">
    <property type="term" value="F:hydrolase activity"/>
    <property type="evidence" value="ECO:0007669"/>
    <property type="project" value="UniProtKB-KW"/>
</dbReference>
<organism evidence="2 3">
    <name type="scientific">Paenibacillus chartarius</name>
    <dbReference type="NCBI Taxonomy" id="747481"/>
    <lineage>
        <taxon>Bacteria</taxon>
        <taxon>Bacillati</taxon>
        <taxon>Bacillota</taxon>
        <taxon>Bacilli</taxon>
        <taxon>Bacillales</taxon>
        <taxon>Paenibacillaceae</taxon>
        <taxon>Paenibacillus</taxon>
    </lineage>
</organism>
<dbReference type="InterPro" id="IPR001466">
    <property type="entry name" value="Beta-lactam-related"/>
</dbReference>
<reference evidence="2 3" key="1">
    <citation type="submission" date="2024-09" db="EMBL/GenBank/DDBJ databases">
        <authorList>
            <person name="Sun Q."/>
            <person name="Mori K."/>
        </authorList>
    </citation>
    <scope>NUCLEOTIDE SEQUENCE [LARGE SCALE GENOMIC DNA]</scope>
    <source>
        <strain evidence="2 3">CCM 7759</strain>
    </source>
</reference>
<dbReference type="Gene3D" id="3.40.710.10">
    <property type="entry name" value="DD-peptidase/beta-lactamase superfamily"/>
    <property type="match status" value="1"/>
</dbReference>
<dbReference type="EC" id="3.-.-.-" evidence="2"/>
<dbReference type="InterPro" id="IPR012338">
    <property type="entry name" value="Beta-lactam/transpept-like"/>
</dbReference>
<dbReference type="SUPFAM" id="SSF56601">
    <property type="entry name" value="beta-lactamase/transpeptidase-like"/>
    <property type="match status" value="1"/>
</dbReference>
<dbReference type="Proteomes" id="UP001589776">
    <property type="component" value="Unassembled WGS sequence"/>
</dbReference>
<feature type="domain" description="Beta-lactamase-related" evidence="1">
    <location>
        <begin position="40"/>
        <end position="321"/>
    </location>
</feature>
<evidence type="ECO:0000313" key="2">
    <source>
        <dbReference type="EMBL" id="MFC0212267.1"/>
    </source>
</evidence>
<protein>
    <submittedName>
        <fullName evidence="2">Serine hydrolase domain-containing protein</fullName>
        <ecNumber evidence="2">3.-.-.-</ecNumber>
    </submittedName>
</protein>
<dbReference type="EMBL" id="JBHLWN010000027">
    <property type="protein sequence ID" value="MFC0212267.1"/>
    <property type="molecule type" value="Genomic_DNA"/>
</dbReference>
<proteinExistence type="predicted"/>
<keyword evidence="3" id="KW-1185">Reference proteome</keyword>